<evidence type="ECO:0000313" key="2">
    <source>
        <dbReference type="Proteomes" id="UP000184111"/>
    </source>
</evidence>
<organism evidence="1 2">
    <name type="scientific">Actinacidiphila paucisporea</name>
    <dbReference type="NCBI Taxonomy" id="310782"/>
    <lineage>
        <taxon>Bacteria</taxon>
        <taxon>Bacillati</taxon>
        <taxon>Actinomycetota</taxon>
        <taxon>Actinomycetes</taxon>
        <taxon>Kitasatosporales</taxon>
        <taxon>Streptomycetaceae</taxon>
        <taxon>Actinacidiphila</taxon>
    </lineage>
</organism>
<proteinExistence type="predicted"/>
<evidence type="ECO:0000313" key="1">
    <source>
        <dbReference type="EMBL" id="SHN05758.1"/>
    </source>
</evidence>
<keyword evidence="2" id="KW-1185">Reference proteome</keyword>
<gene>
    <name evidence="1" type="ORF">SAMN05216499_11986</name>
</gene>
<reference evidence="1 2" key="1">
    <citation type="submission" date="2016-11" db="EMBL/GenBank/DDBJ databases">
        <authorList>
            <person name="Jaros S."/>
            <person name="Januszkiewicz K."/>
            <person name="Wedrychowicz H."/>
        </authorList>
    </citation>
    <scope>NUCLEOTIDE SEQUENCE [LARGE SCALE GENOMIC DNA]</scope>
    <source>
        <strain evidence="1 2">CGMCC 4.2025</strain>
    </source>
</reference>
<accession>A0A1M7NPD0</accession>
<dbReference type="EMBL" id="FRBI01000019">
    <property type="protein sequence ID" value="SHN05758.1"/>
    <property type="molecule type" value="Genomic_DNA"/>
</dbReference>
<dbReference type="STRING" id="310782.SAMN05216499_11986"/>
<sequence length="47" mass="5110">MTSGDSRHAGQGRFAATPKGMWWASLGEIRSHLPGSKTSGRVWPVAW</sequence>
<name>A0A1M7NPD0_9ACTN</name>
<protein>
    <submittedName>
        <fullName evidence="1">Uncharacterized protein</fullName>
    </submittedName>
</protein>
<dbReference type="AlphaFoldDB" id="A0A1M7NPD0"/>
<dbReference type="Proteomes" id="UP000184111">
    <property type="component" value="Unassembled WGS sequence"/>
</dbReference>